<protein>
    <submittedName>
        <fullName evidence="4">ABC transporter ATP-binding protein</fullName>
    </submittedName>
</protein>
<dbReference type="GO" id="GO:0005524">
    <property type="term" value="F:ATP binding"/>
    <property type="evidence" value="ECO:0007669"/>
    <property type="project" value="UniProtKB-KW"/>
</dbReference>
<dbReference type="EMBL" id="JACRDE010000259">
    <property type="protein sequence ID" value="MBI5249724.1"/>
    <property type="molecule type" value="Genomic_DNA"/>
</dbReference>
<dbReference type="AlphaFoldDB" id="A0A9D6V1D5"/>
<evidence type="ECO:0000256" key="3">
    <source>
        <dbReference type="ARBA" id="ARBA00022970"/>
    </source>
</evidence>
<evidence type="ECO:0000313" key="5">
    <source>
        <dbReference type="Proteomes" id="UP000807825"/>
    </source>
</evidence>
<proteinExistence type="inferred from homology"/>
<feature type="non-terminal residue" evidence="4">
    <location>
        <position position="1"/>
    </location>
</feature>
<comment type="similarity">
    <text evidence="1">Belongs to the ABC transporter superfamily.</text>
</comment>
<dbReference type="GO" id="GO:0015807">
    <property type="term" value="P:L-amino acid transport"/>
    <property type="evidence" value="ECO:0007669"/>
    <property type="project" value="TreeGrafter"/>
</dbReference>
<reference evidence="4" key="1">
    <citation type="submission" date="2020-07" db="EMBL/GenBank/DDBJ databases">
        <title>Huge and variable diversity of episymbiotic CPR bacteria and DPANN archaea in groundwater ecosystems.</title>
        <authorList>
            <person name="He C.Y."/>
            <person name="Keren R."/>
            <person name="Whittaker M."/>
            <person name="Farag I.F."/>
            <person name="Doudna J."/>
            <person name="Cate J.H.D."/>
            <person name="Banfield J.F."/>
        </authorList>
    </citation>
    <scope>NUCLEOTIDE SEQUENCE</scope>
    <source>
        <strain evidence="4">NC_groundwater_1664_Pr3_B-0.1um_52_9</strain>
    </source>
</reference>
<dbReference type="PANTHER" id="PTHR43820">
    <property type="entry name" value="HIGH-AFFINITY BRANCHED-CHAIN AMINO ACID TRANSPORT ATP-BINDING PROTEIN LIVF"/>
    <property type="match status" value="1"/>
</dbReference>
<dbReference type="GO" id="GO:0015658">
    <property type="term" value="F:branched-chain amino acid transmembrane transporter activity"/>
    <property type="evidence" value="ECO:0007669"/>
    <property type="project" value="TreeGrafter"/>
</dbReference>
<dbReference type="InterPro" id="IPR027417">
    <property type="entry name" value="P-loop_NTPase"/>
</dbReference>
<keyword evidence="2" id="KW-0813">Transport</keyword>
<dbReference type="Gene3D" id="3.40.50.300">
    <property type="entry name" value="P-loop containing nucleotide triphosphate hydrolases"/>
    <property type="match status" value="1"/>
</dbReference>
<keyword evidence="4" id="KW-0067">ATP-binding</keyword>
<comment type="caution">
    <text evidence="4">The sequence shown here is derived from an EMBL/GenBank/DDBJ whole genome shotgun (WGS) entry which is preliminary data.</text>
</comment>
<evidence type="ECO:0000256" key="2">
    <source>
        <dbReference type="ARBA" id="ARBA00022448"/>
    </source>
</evidence>
<organism evidence="4 5">
    <name type="scientific">Desulfomonile tiedjei</name>
    <dbReference type="NCBI Taxonomy" id="2358"/>
    <lineage>
        <taxon>Bacteria</taxon>
        <taxon>Pseudomonadati</taxon>
        <taxon>Thermodesulfobacteriota</taxon>
        <taxon>Desulfomonilia</taxon>
        <taxon>Desulfomonilales</taxon>
        <taxon>Desulfomonilaceae</taxon>
        <taxon>Desulfomonile</taxon>
    </lineage>
</organism>
<evidence type="ECO:0000256" key="1">
    <source>
        <dbReference type="ARBA" id="ARBA00005417"/>
    </source>
</evidence>
<evidence type="ECO:0000313" key="4">
    <source>
        <dbReference type="EMBL" id="MBI5249724.1"/>
    </source>
</evidence>
<dbReference type="SUPFAM" id="SSF52540">
    <property type="entry name" value="P-loop containing nucleoside triphosphate hydrolases"/>
    <property type="match status" value="1"/>
</dbReference>
<accession>A0A9D6V1D5</accession>
<keyword evidence="4" id="KW-0547">Nucleotide-binding</keyword>
<dbReference type="InterPro" id="IPR052156">
    <property type="entry name" value="BCAA_Transport_ATP-bd_LivF"/>
</dbReference>
<dbReference type="Proteomes" id="UP000807825">
    <property type="component" value="Unassembled WGS sequence"/>
</dbReference>
<dbReference type="PANTHER" id="PTHR43820:SF6">
    <property type="entry name" value="ABC TRANSPORTER ATP-BINDING PROTEIN"/>
    <property type="match status" value="1"/>
</dbReference>
<name>A0A9D6V1D5_9BACT</name>
<gene>
    <name evidence="4" type="ORF">HY912_09530</name>
</gene>
<sequence length="100" mass="10920">AIGRAMMSKPKLLMMDEPSLGLAPMVAAEVFRIIEQIRNDGVTIFLIEQNANAALKIADYAYLLDTGKIVLEGSGAQLLNDPKIKQAYLGEALESDRKDL</sequence>
<keyword evidence="3" id="KW-0029">Amino-acid transport</keyword>